<evidence type="ECO:0000259" key="6">
    <source>
        <dbReference type="Pfam" id="PF04116"/>
    </source>
</evidence>
<dbReference type="GO" id="GO:0016491">
    <property type="term" value="F:oxidoreductase activity"/>
    <property type="evidence" value="ECO:0007669"/>
    <property type="project" value="InterPro"/>
</dbReference>
<evidence type="ECO:0000256" key="5">
    <source>
        <dbReference type="SAM" id="Phobius"/>
    </source>
</evidence>
<dbReference type="GO" id="GO:0016020">
    <property type="term" value="C:membrane"/>
    <property type="evidence" value="ECO:0007669"/>
    <property type="project" value="UniProtKB-SubCell"/>
</dbReference>
<feature type="transmembrane region" description="Helical" evidence="5">
    <location>
        <begin position="28"/>
        <end position="44"/>
    </location>
</feature>
<name>A0A2I2MAR7_9FLAO</name>
<organism evidence="7 8">
    <name type="scientific">Tenacibaculum finnmarkense genomovar ulcerans</name>
    <dbReference type="NCBI Taxonomy" id="2781388"/>
    <lineage>
        <taxon>Bacteria</taxon>
        <taxon>Pseudomonadati</taxon>
        <taxon>Bacteroidota</taxon>
        <taxon>Flavobacteriia</taxon>
        <taxon>Flavobacteriales</taxon>
        <taxon>Flavobacteriaceae</taxon>
        <taxon>Tenacibaculum</taxon>
        <taxon>Tenacibaculum finnmarkense</taxon>
    </lineage>
</organism>
<dbReference type="Proteomes" id="UP000490060">
    <property type="component" value="Unassembled WGS sequence"/>
</dbReference>
<proteinExistence type="predicted"/>
<feature type="transmembrane region" description="Helical" evidence="5">
    <location>
        <begin position="74"/>
        <end position="98"/>
    </location>
</feature>
<keyword evidence="2 5" id="KW-0812">Transmembrane</keyword>
<dbReference type="PANTHER" id="PTHR11863">
    <property type="entry name" value="STEROL DESATURASE"/>
    <property type="match status" value="1"/>
</dbReference>
<feature type="transmembrane region" description="Helical" evidence="5">
    <location>
        <begin position="175"/>
        <end position="198"/>
    </location>
</feature>
<sequence length="325" mass="38708">MSLNEVINILEEVLKIPFLYLLNPRKRIYFLYLASAIVLAYYMYTKNKIKSSFWSYLFPLKNWKSSSAYTDYGLLFFNAFVKVLLLAPYFVFGLYIAFYTKEYFLTQFGETHWKVSQFTVLLTYTFAMTLVNDFMSFLIHYIFHKVPFLWEFHKIHHSATHLNPLTQYRLHPVELIINNIKSILIFGLITGFFDYISFVKISKLTFIGVNIFSFIFLFFGSNLRHSHIKLTYFNFLEYIFISPFQHQIHHSNNQEHFDKNMGSKLALWDWLFGTLLRSEQVGNISYGLGLGDDKNYNTFLKNLYKPFTNLFFQIKGLILRFYSSK</sequence>
<dbReference type="EMBL" id="OENE01000048">
    <property type="protein sequence ID" value="SOU89638.1"/>
    <property type="molecule type" value="Genomic_DNA"/>
</dbReference>
<dbReference type="Pfam" id="PF04116">
    <property type="entry name" value="FA_hydroxylase"/>
    <property type="match status" value="1"/>
</dbReference>
<keyword evidence="3 5" id="KW-1133">Transmembrane helix</keyword>
<dbReference type="InterPro" id="IPR006694">
    <property type="entry name" value="Fatty_acid_hydroxylase"/>
</dbReference>
<evidence type="ECO:0000313" key="8">
    <source>
        <dbReference type="Proteomes" id="UP000490060"/>
    </source>
</evidence>
<reference evidence="7 8" key="1">
    <citation type="submission" date="2017-11" db="EMBL/GenBank/DDBJ databases">
        <authorList>
            <person name="Duchaud E."/>
        </authorList>
    </citation>
    <scope>NUCLEOTIDE SEQUENCE [LARGE SCALE GENOMIC DNA]</scope>
    <source>
        <strain evidence="7 8">TNO010</strain>
    </source>
</reference>
<evidence type="ECO:0000256" key="2">
    <source>
        <dbReference type="ARBA" id="ARBA00022692"/>
    </source>
</evidence>
<dbReference type="RefSeq" id="WP_083501070.1">
    <property type="nucleotide sequence ID" value="NZ_JAFMUG010000004.1"/>
</dbReference>
<protein>
    <recommendedName>
        <fullName evidence="6">Fatty acid hydroxylase domain-containing protein</fullName>
    </recommendedName>
</protein>
<evidence type="ECO:0000256" key="4">
    <source>
        <dbReference type="ARBA" id="ARBA00023136"/>
    </source>
</evidence>
<dbReference type="GO" id="GO:0008610">
    <property type="term" value="P:lipid biosynthetic process"/>
    <property type="evidence" value="ECO:0007669"/>
    <property type="project" value="InterPro"/>
</dbReference>
<dbReference type="GO" id="GO:0005506">
    <property type="term" value="F:iron ion binding"/>
    <property type="evidence" value="ECO:0007669"/>
    <property type="project" value="InterPro"/>
</dbReference>
<dbReference type="AlphaFoldDB" id="A0A2I2MAR7"/>
<accession>A0A2I2MAR7</accession>
<evidence type="ECO:0000256" key="3">
    <source>
        <dbReference type="ARBA" id="ARBA00022989"/>
    </source>
</evidence>
<evidence type="ECO:0000313" key="7">
    <source>
        <dbReference type="EMBL" id="SOU89638.1"/>
    </source>
</evidence>
<feature type="transmembrane region" description="Helical" evidence="5">
    <location>
        <begin position="118"/>
        <end position="143"/>
    </location>
</feature>
<feature type="transmembrane region" description="Helical" evidence="5">
    <location>
        <begin position="204"/>
        <end position="223"/>
    </location>
</feature>
<comment type="subcellular location">
    <subcellularLocation>
        <location evidence="1">Membrane</location>
    </subcellularLocation>
</comment>
<feature type="domain" description="Fatty acid hydroxylase" evidence="6">
    <location>
        <begin position="126"/>
        <end position="274"/>
    </location>
</feature>
<gene>
    <name evidence="7" type="ORF">TNO010_520023</name>
</gene>
<dbReference type="GeneID" id="86818832"/>
<evidence type="ECO:0000256" key="1">
    <source>
        <dbReference type="ARBA" id="ARBA00004370"/>
    </source>
</evidence>
<keyword evidence="4 5" id="KW-0472">Membrane</keyword>
<dbReference type="InterPro" id="IPR050307">
    <property type="entry name" value="Sterol_Desaturase_Related"/>
</dbReference>